<evidence type="ECO:0000313" key="2">
    <source>
        <dbReference type="Proteomes" id="UP000440498"/>
    </source>
</evidence>
<reference evidence="1 2" key="1">
    <citation type="submission" date="2019-10" db="EMBL/GenBank/DDBJ databases">
        <title>Two novel species isolated from a subtropical stream in China.</title>
        <authorList>
            <person name="Lu H."/>
        </authorList>
    </citation>
    <scope>NUCLEOTIDE SEQUENCE [LARGE SCALE GENOMIC DNA]</scope>
    <source>
        <strain evidence="1 2">FT29W</strain>
    </source>
</reference>
<evidence type="ECO:0000313" key="1">
    <source>
        <dbReference type="EMBL" id="MQA42560.1"/>
    </source>
</evidence>
<sequence>MISAEHINPPIQIARRQPYGTLVNLANAGMVELLNGWRGMSQRFGAHRKLDGLGPIDTAVDALRLAWPSTQLLPAGVEAMTETLLVACAGWQRSRREGCLPITGWREAAIAQLYWKVAWCYVCATYSRLASAKITQMVGTVAGTVTLATPTDIYPDCYDPCLFPGSGLRRYTKAPGTRLFRGDSRAPWIIAEAGGFKPRNYANADADRFRPWFHGHNMETPSTSTDLKVAINAAKGAQSQELAPEGRIPRWMMQFVRRSNSGPNAREIYSCTFVYELGEMPTATVGASVSTDVTGEEVVFLAIPDAVISRWWIIQHDDSTIGPFSFAETQRLFRFAEGREELSLDALTAPANHLNGVNYEAVDNLAARGLREFPGVHPIRLPRSSAAPELTELDRDWAKPE</sequence>
<keyword evidence="2" id="KW-1185">Reference proteome</keyword>
<comment type="caution">
    <text evidence="1">The sequence shown here is derived from an EMBL/GenBank/DDBJ whole genome shotgun (WGS) entry which is preliminary data.</text>
</comment>
<dbReference type="EMBL" id="WHUG01000022">
    <property type="protein sequence ID" value="MQA42560.1"/>
    <property type="molecule type" value="Genomic_DNA"/>
</dbReference>
<organism evidence="1 2">
    <name type="scientific">Rugamonas aquatica</name>
    <dbReference type="NCBI Taxonomy" id="2743357"/>
    <lineage>
        <taxon>Bacteria</taxon>
        <taxon>Pseudomonadati</taxon>
        <taxon>Pseudomonadota</taxon>
        <taxon>Betaproteobacteria</taxon>
        <taxon>Burkholderiales</taxon>
        <taxon>Oxalobacteraceae</taxon>
        <taxon>Telluria group</taxon>
        <taxon>Rugamonas</taxon>
    </lineage>
</organism>
<protein>
    <submittedName>
        <fullName evidence="1">Uncharacterized protein</fullName>
    </submittedName>
</protein>
<accession>A0A6A7NBK5</accession>
<dbReference type="AlphaFoldDB" id="A0A6A7NBK5"/>
<dbReference type="Proteomes" id="UP000440498">
    <property type="component" value="Unassembled WGS sequence"/>
</dbReference>
<gene>
    <name evidence="1" type="ORF">GEV02_30945</name>
</gene>
<name>A0A6A7NBK5_9BURK</name>
<proteinExistence type="predicted"/>
<dbReference type="Gene3D" id="3.90.210.10">
    <property type="entry name" value="Heat-Labile Enterotoxin, subunit A"/>
    <property type="match status" value="1"/>
</dbReference>
<dbReference type="RefSeq" id="WP_152841648.1">
    <property type="nucleotide sequence ID" value="NZ_WHUG01000022.1"/>
</dbReference>